<dbReference type="SUPFAM" id="SSF53067">
    <property type="entry name" value="Actin-like ATPase domain"/>
    <property type="match status" value="2"/>
</dbReference>
<dbReference type="GO" id="GO:0005997">
    <property type="term" value="P:xylulose metabolic process"/>
    <property type="evidence" value="ECO:0007669"/>
    <property type="project" value="TreeGrafter"/>
</dbReference>
<keyword evidence="13" id="KW-1185">Reference proteome</keyword>
<dbReference type="InterPro" id="IPR018484">
    <property type="entry name" value="FGGY_N"/>
</dbReference>
<dbReference type="EMBL" id="CP001291">
    <property type="protein sequence ID" value="ACK73501.1"/>
    <property type="molecule type" value="Genomic_DNA"/>
</dbReference>
<evidence type="ECO:0000259" key="11">
    <source>
        <dbReference type="Pfam" id="PF02782"/>
    </source>
</evidence>
<dbReference type="STRING" id="65393.PCC7424_5151"/>
<dbReference type="PANTHER" id="PTHR10196:SF80">
    <property type="entry name" value="D-RIBULOSE KINASE"/>
    <property type="match status" value="1"/>
</dbReference>
<dbReference type="HOGENOM" id="CLU_009281_0_0_3"/>
<evidence type="ECO:0000256" key="1">
    <source>
        <dbReference type="ARBA" id="ARBA00001968"/>
    </source>
</evidence>
<proteinExistence type="inferred from homology"/>
<dbReference type="Proteomes" id="UP000002384">
    <property type="component" value="Chromosome"/>
</dbReference>
<feature type="domain" description="Carbohydrate kinase FGGY C-terminal" evidence="11">
    <location>
        <begin position="241"/>
        <end position="412"/>
    </location>
</feature>
<keyword evidence="6" id="KW-0067">ATP-binding</keyword>
<organism evidence="12 13">
    <name type="scientific">Gloeothece citriformis (strain PCC 7424)</name>
    <name type="common">Cyanothece sp. (strain PCC 7424)</name>
    <dbReference type="NCBI Taxonomy" id="65393"/>
    <lineage>
        <taxon>Bacteria</taxon>
        <taxon>Bacillati</taxon>
        <taxon>Cyanobacteriota</taxon>
        <taxon>Cyanophyceae</taxon>
        <taxon>Oscillatoriophycideae</taxon>
        <taxon>Chroococcales</taxon>
        <taxon>Aphanothecaceae</taxon>
        <taxon>Gloeothece</taxon>
        <taxon>Gloeothece citriformis</taxon>
    </lineage>
</organism>
<protein>
    <recommendedName>
        <fullName evidence="9">D-ribulose kinase</fullName>
        <ecNumber evidence="8">2.7.1.47</ecNumber>
    </recommendedName>
</protein>
<dbReference type="Pfam" id="PF02782">
    <property type="entry name" value="FGGY_C"/>
    <property type="match status" value="1"/>
</dbReference>
<dbReference type="GO" id="GO:0005524">
    <property type="term" value="F:ATP binding"/>
    <property type="evidence" value="ECO:0007669"/>
    <property type="project" value="UniProtKB-KW"/>
</dbReference>
<gene>
    <name evidence="12" type="ordered locus">PCC7424_5151</name>
</gene>
<evidence type="ECO:0000256" key="2">
    <source>
        <dbReference type="ARBA" id="ARBA00009156"/>
    </source>
</evidence>
<dbReference type="GO" id="GO:0019150">
    <property type="term" value="F:D-ribulokinase activity"/>
    <property type="evidence" value="ECO:0007669"/>
    <property type="project" value="UniProtKB-EC"/>
</dbReference>
<evidence type="ECO:0000313" key="13">
    <source>
        <dbReference type="Proteomes" id="UP000002384"/>
    </source>
</evidence>
<evidence type="ECO:0000256" key="8">
    <source>
        <dbReference type="ARBA" id="ARBA00066370"/>
    </source>
</evidence>
<keyword evidence="4" id="KW-0547">Nucleotide-binding</keyword>
<dbReference type="eggNOG" id="COG1070">
    <property type="taxonomic scope" value="Bacteria"/>
</dbReference>
<evidence type="ECO:0000256" key="3">
    <source>
        <dbReference type="ARBA" id="ARBA00022679"/>
    </source>
</evidence>
<comment type="similarity">
    <text evidence="2">Belongs to the FGGY kinase family.</text>
</comment>
<dbReference type="OrthoDB" id="9805576at2"/>
<evidence type="ECO:0000256" key="6">
    <source>
        <dbReference type="ARBA" id="ARBA00022840"/>
    </source>
</evidence>
<feature type="domain" description="Carbohydrate kinase FGGY N-terminal" evidence="10">
    <location>
        <begin position="4"/>
        <end position="228"/>
    </location>
</feature>
<dbReference type="Gene3D" id="3.30.420.40">
    <property type="match status" value="2"/>
</dbReference>
<sequence length="431" mass="47400">MNFYLGIDFGTSGARAIAIDPDLTIRAQATYPFSSSAFQSWVTIWQTALYSLLEQIPVTIRQELTAIAINGTSATVLFCDDKGNPLDEPILYHDGRGVEVLEKVKAIAPPNHSVLSATSSLAKLFWWYERPIYTQGSYFLHQADWLAFLLHGKLGISDYHNALKLGYDVESLCYPDWLTQLSLFPLLPQVFPPGTPINPITLEISQRFNLNKDCVVCTGTTDSIAAFLASGANQPGEAVTSLGSTLVLKLLSQTRIENSNYGIYSHRLGNLWLTGGASNTGGAVLRHFFTDQELEDLSQKIDATKPSPFNYYPLLKKGERFPINDPNLPPNLEPRPDDPVEFLQGLLESIARLEALGYRRLQELGATPLIKVYTAGGGAKNETWRVIRERLLGVPVVSSVNTAAAYGTALLAKKQLYQFAPTIATDPPNPP</sequence>
<evidence type="ECO:0000256" key="4">
    <source>
        <dbReference type="ARBA" id="ARBA00022741"/>
    </source>
</evidence>
<keyword evidence="5 12" id="KW-0418">Kinase</keyword>
<comment type="cofactor">
    <cofactor evidence="1">
        <name>a divalent metal cation</name>
        <dbReference type="ChEBI" id="CHEBI:60240"/>
    </cofactor>
</comment>
<dbReference type="KEGG" id="cyc:PCC7424_5151"/>
<keyword evidence="3" id="KW-0808">Transferase</keyword>
<name>B7KH14_GLOC7</name>
<evidence type="ECO:0000259" key="10">
    <source>
        <dbReference type="Pfam" id="PF00370"/>
    </source>
</evidence>
<dbReference type="Pfam" id="PF00370">
    <property type="entry name" value="FGGY_N"/>
    <property type="match status" value="1"/>
</dbReference>
<dbReference type="CDD" id="cd07783">
    <property type="entry name" value="ASKHA_NBD_FGGY_SePSK_AtXK1-like"/>
    <property type="match status" value="1"/>
</dbReference>
<dbReference type="RefSeq" id="WP_015957081.1">
    <property type="nucleotide sequence ID" value="NC_011729.1"/>
</dbReference>
<evidence type="ECO:0000256" key="9">
    <source>
        <dbReference type="ARBA" id="ARBA00072590"/>
    </source>
</evidence>
<comment type="catalytic activity">
    <reaction evidence="7">
        <text>D-ribulose + ATP = D-ribulose 5-phosphate + ADP + H(+)</text>
        <dbReference type="Rhea" id="RHEA:17601"/>
        <dbReference type="ChEBI" id="CHEBI:15378"/>
        <dbReference type="ChEBI" id="CHEBI:17173"/>
        <dbReference type="ChEBI" id="CHEBI:30616"/>
        <dbReference type="ChEBI" id="CHEBI:58121"/>
        <dbReference type="ChEBI" id="CHEBI:456216"/>
        <dbReference type="EC" id="2.7.1.47"/>
    </reaction>
</comment>
<dbReference type="InterPro" id="IPR043129">
    <property type="entry name" value="ATPase_NBD"/>
</dbReference>
<dbReference type="GO" id="GO:0005829">
    <property type="term" value="C:cytosol"/>
    <property type="evidence" value="ECO:0007669"/>
    <property type="project" value="TreeGrafter"/>
</dbReference>
<evidence type="ECO:0000256" key="7">
    <source>
        <dbReference type="ARBA" id="ARBA00051146"/>
    </source>
</evidence>
<dbReference type="GO" id="GO:0004856">
    <property type="term" value="F:D-xylulokinase activity"/>
    <property type="evidence" value="ECO:0007669"/>
    <property type="project" value="TreeGrafter"/>
</dbReference>
<dbReference type="AlphaFoldDB" id="B7KH14"/>
<accession>B7KH14</accession>
<evidence type="ECO:0000313" key="12">
    <source>
        <dbReference type="EMBL" id="ACK73501.1"/>
    </source>
</evidence>
<dbReference type="FunFam" id="3.30.420.40:FF:000180">
    <property type="entry name" value="D-ribulose kinase isoform X1"/>
    <property type="match status" value="1"/>
</dbReference>
<dbReference type="InterPro" id="IPR018485">
    <property type="entry name" value="FGGY_C"/>
</dbReference>
<dbReference type="PANTHER" id="PTHR10196">
    <property type="entry name" value="SUGAR KINASE"/>
    <property type="match status" value="1"/>
</dbReference>
<reference evidence="13" key="1">
    <citation type="journal article" date="2011" name="MBio">
        <title>Novel metabolic attributes of the genus Cyanothece, comprising a group of unicellular nitrogen-fixing Cyanobacteria.</title>
        <authorList>
            <person name="Bandyopadhyay A."/>
            <person name="Elvitigala T."/>
            <person name="Welsh E."/>
            <person name="Stockel J."/>
            <person name="Liberton M."/>
            <person name="Min H."/>
            <person name="Sherman L.A."/>
            <person name="Pakrasi H.B."/>
        </authorList>
    </citation>
    <scope>NUCLEOTIDE SEQUENCE [LARGE SCALE GENOMIC DNA]</scope>
    <source>
        <strain evidence="13">PCC 7424</strain>
    </source>
</reference>
<evidence type="ECO:0000256" key="5">
    <source>
        <dbReference type="ARBA" id="ARBA00022777"/>
    </source>
</evidence>
<dbReference type="EC" id="2.7.1.47" evidence="8"/>